<dbReference type="GO" id="GO:0022857">
    <property type="term" value="F:transmembrane transporter activity"/>
    <property type="evidence" value="ECO:0007669"/>
    <property type="project" value="InterPro"/>
</dbReference>
<evidence type="ECO:0000256" key="3">
    <source>
        <dbReference type="ARBA" id="ARBA00022475"/>
    </source>
</evidence>
<dbReference type="RefSeq" id="WP_015819764.1">
    <property type="nucleotide sequence ID" value="NC_012997.1"/>
</dbReference>
<feature type="transmembrane region" description="Helical" evidence="8">
    <location>
        <begin position="21"/>
        <end position="40"/>
    </location>
</feature>
<comment type="similarity">
    <text evidence="2 7">Belongs to the ExbD/TolR family.</text>
</comment>
<name>C5BU19_TERTT</name>
<evidence type="ECO:0000256" key="7">
    <source>
        <dbReference type="RuleBase" id="RU003879"/>
    </source>
</evidence>
<evidence type="ECO:0000256" key="2">
    <source>
        <dbReference type="ARBA" id="ARBA00005811"/>
    </source>
</evidence>
<evidence type="ECO:0000256" key="4">
    <source>
        <dbReference type="ARBA" id="ARBA00022692"/>
    </source>
</evidence>
<dbReference type="GO" id="GO:0015031">
    <property type="term" value="P:protein transport"/>
    <property type="evidence" value="ECO:0007669"/>
    <property type="project" value="UniProtKB-KW"/>
</dbReference>
<keyword evidence="6 8" id="KW-0472">Membrane</keyword>
<protein>
    <recommendedName>
        <fullName evidence="11">Biopolymer transporter ExbD</fullName>
    </recommendedName>
</protein>
<dbReference type="InterPro" id="IPR003400">
    <property type="entry name" value="ExbD"/>
</dbReference>
<dbReference type="STRING" id="377629.TERTU_1672"/>
<evidence type="ECO:0000313" key="10">
    <source>
        <dbReference type="Proteomes" id="UP000009080"/>
    </source>
</evidence>
<dbReference type="eggNOG" id="COG0848">
    <property type="taxonomic scope" value="Bacteria"/>
</dbReference>
<keyword evidence="7" id="KW-0653">Protein transport</keyword>
<evidence type="ECO:0000313" key="9">
    <source>
        <dbReference type="EMBL" id="ACR13649.1"/>
    </source>
</evidence>
<dbReference type="Pfam" id="PF02472">
    <property type="entry name" value="ExbD"/>
    <property type="match status" value="1"/>
</dbReference>
<dbReference type="Proteomes" id="UP000009080">
    <property type="component" value="Chromosome"/>
</dbReference>
<evidence type="ECO:0000256" key="6">
    <source>
        <dbReference type="ARBA" id="ARBA00023136"/>
    </source>
</evidence>
<dbReference type="HOGENOM" id="CLU_120814_1_0_6"/>
<keyword evidence="4 7" id="KW-0812">Transmembrane</keyword>
<keyword evidence="7" id="KW-0813">Transport</keyword>
<comment type="subcellular location">
    <subcellularLocation>
        <location evidence="1">Cell membrane</location>
        <topology evidence="1">Single-pass membrane protein</topology>
    </subcellularLocation>
    <subcellularLocation>
        <location evidence="7">Cell membrane</location>
        <topology evidence="7">Single-pass type II membrane protein</topology>
    </subcellularLocation>
</comment>
<accession>C5BU19</accession>
<evidence type="ECO:0000256" key="5">
    <source>
        <dbReference type="ARBA" id="ARBA00022989"/>
    </source>
</evidence>
<evidence type="ECO:0000256" key="8">
    <source>
        <dbReference type="SAM" id="Phobius"/>
    </source>
</evidence>
<dbReference type="AlphaFoldDB" id="C5BU19"/>
<evidence type="ECO:0008006" key="11">
    <source>
        <dbReference type="Google" id="ProtNLM"/>
    </source>
</evidence>
<gene>
    <name evidence="9" type="ordered locus">TERTU_1672</name>
</gene>
<keyword evidence="3" id="KW-1003">Cell membrane</keyword>
<dbReference type="PANTHER" id="PTHR30558">
    <property type="entry name" value="EXBD MEMBRANE COMPONENT OF PMF-DRIVEN MACROMOLECULE IMPORT SYSTEM"/>
    <property type="match status" value="1"/>
</dbReference>
<keyword evidence="10" id="KW-1185">Reference proteome</keyword>
<dbReference type="OrthoDB" id="5294637at2"/>
<sequence>MQMSKRARRMERHHKLQKKPILNLVSLMDIFTILVFFLLVNSSNTHQLPSNKDLTLPTASAQKAPEETVVIAITREDILVQGRRVLRLADLPEVATDEGIPALKQELEYQSTLAYTAENTAQGGRQITIMGDENISYELVRQILKTCQQANYRKIAFAANQKAKS</sequence>
<organism evidence="9 10">
    <name type="scientific">Teredinibacter turnerae (strain ATCC 39867 / T7901)</name>
    <dbReference type="NCBI Taxonomy" id="377629"/>
    <lineage>
        <taxon>Bacteria</taxon>
        <taxon>Pseudomonadati</taxon>
        <taxon>Pseudomonadota</taxon>
        <taxon>Gammaproteobacteria</taxon>
        <taxon>Cellvibrionales</taxon>
        <taxon>Cellvibrionaceae</taxon>
        <taxon>Teredinibacter</taxon>
    </lineage>
</organism>
<evidence type="ECO:0000256" key="1">
    <source>
        <dbReference type="ARBA" id="ARBA00004162"/>
    </source>
</evidence>
<dbReference type="EMBL" id="CP001614">
    <property type="protein sequence ID" value="ACR13649.1"/>
    <property type="molecule type" value="Genomic_DNA"/>
</dbReference>
<reference evidence="9 10" key="1">
    <citation type="journal article" date="2009" name="PLoS ONE">
        <title>The complete genome of Teredinibacter turnerae T7901: an intracellular endosymbiont of marine wood-boring bivalves (shipworms).</title>
        <authorList>
            <person name="Yang J.C."/>
            <person name="Madupu R."/>
            <person name="Durkin A.S."/>
            <person name="Ekborg N.A."/>
            <person name="Pedamallu C.S."/>
            <person name="Hostetler J.B."/>
            <person name="Radune D."/>
            <person name="Toms B.S."/>
            <person name="Henrissat B."/>
            <person name="Coutinho P.M."/>
            <person name="Schwarz S."/>
            <person name="Field L."/>
            <person name="Trindade-Silva A.E."/>
            <person name="Soares C.A.G."/>
            <person name="Elshahawi S."/>
            <person name="Hanora A."/>
            <person name="Schmidt E.W."/>
            <person name="Haygood M.G."/>
            <person name="Posfai J."/>
            <person name="Benner J."/>
            <person name="Madinger C."/>
            <person name="Nove J."/>
            <person name="Anton B."/>
            <person name="Chaudhary K."/>
            <person name="Foster J."/>
            <person name="Holman A."/>
            <person name="Kumar S."/>
            <person name="Lessard P.A."/>
            <person name="Luyten Y.A."/>
            <person name="Slatko B."/>
            <person name="Wood N."/>
            <person name="Wu B."/>
            <person name="Teplitski M."/>
            <person name="Mougous J.D."/>
            <person name="Ward N."/>
            <person name="Eisen J.A."/>
            <person name="Badger J.H."/>
            <person name="Distel D.L."/>
        </authorList>
    </citation>
    <scope>NUCLEOTIDE SEQUENCE [LARGE SCALE GENOMIC DNA]</scope>
    <source>
        <strain evidence="10">ATCC 39867 / T7901</strain>
    </source>
</reference>
<dbReference type="GO" id="GO:0005886">
    <property type="term" value="C:plasma membrane"/>
    <property type="evidence" value="ECO:0007669"/>
    <property type="project" value="UniProtKB-SubCell"/>
</dbReference>
<keyword evidence="5 8" id="KW-1133">Transmembrane helix</keyword>
<proteinExistence type="inferred from homology"/>
<dbReference type="KEGG" id="ttu:TERTU_1672"/>